<evidence type="ECO:0000256" key="8">
    <source>
        <dbReference type="ARBA" id="ARBA00022967"/>
    </source>
</evidence>
<dbReference type="InterPro" id="IPR023299">
    <property type="entry name" value="ATPase_P-typ_cyto_dom_N"/>
</dbReference>
<keyword evidence="8" id="KW-1278">Translocase</keyword>
<dbReference type="Pfam" id="PF00122">
    <property type="entry name" value="E1-E2_ATPase"/>
    <property type="match status" value="1"/>
</dbReference>
<keyword evidence="9 14" id="KW-1133">Transmembrane helix</keyword>
<reference evidence="16" key="2">
    <citation type="journal article" date="2021" name="PeerJ">
        <title>Extensive microbial diversity within the chicken gut microbiome revealed by metagenomics and culture.</title>
        <authorList>
            <person name="Gilroy R."/>
            <person name="Ravi A."/>
            <person name="Getino M."/>
            <person name="Pursley I."/>
            <person name="Horton D.L."/>
            <person name="Alikhan N.F."/>
            <person name="Baker D."/>
            <person name="Gharbi K."/>
            <person name="Hall N."/>
            <person name="Watson M."/>
            <person name="Adriaenssens E.M."/>
            <person name="Foster-Nyarko E."/>
            <person name="Jarju S."/>
            <person name="Secka A."/>
            <person name="Antonio M."/>
            <person name="Oren A."/>
            <person name="Chaudhuri R.R."/>
            <person name="La Ragione R."/>
            <person name="Hildebrand F."/>
            <person name="Pallen M.J."/>
        </authorList>
    </citation>
    <scope>NUCLEOTIDE SEQUENCE</scope>
    <source>
        <strain evidence="16">11159</strain>
    </source>
</reference>
<evidence type="ECO:0000256" key="7">
    <source>
        <dbReference type="ARBA" id="ARBA00022723"/>
    </source>
</evidence>
<dbReference type="Pfam" id="PF00702">
    <property type="entry name" value="Hydrolase"/>
    <property type="match status" value="1"/>
</dbReference>
<dbReference type="InterPro" id="IPR023214">
    <property type="entry name" value="HAD_sf"/>
</dbReference>
<dbReference type="SUPFAM" id="SSF81653">
    <property type="entry name" value="Calcium ATPase, transduction domain A"/>
    <property type="match status" value="1"/>
</dbReference>
<keyword evidence="4" id="KW-0104">Cadmium</keyword>
<accession>A0A9D9DHS2</accession>
<sequence length="625" mass="69544">MKKKIFNISKLIFSILVLVVMLVLNYIYEDAYIGNVKFEYAVILPFTLLAYLLMSYNYFIEAFKHIMHGQIFDEVFLTLIATIAAFAIGEYVEALAVILFFTIGEYIEDIGYKKSKNSVKAIFDMRPDSVTLYNDRVEKVVDPLDVKLNDLFIVKPGERVPLDGVVISGKSELDTSSMTGESLPRSVKENEEIISGVVNLTSPLVIKATKEFYNSTLSQVLDLVENATNKKTKEEKFISRFAKIYTPIVVALAFIVAIIPPLFIGINDIEVWRQYIFTGATFLVVSCPCSLVISVPMAFFIGIGEASKYKALIKGSVYLEKLNKLDTLVLDKTGTITKGNFEVSKISEINKEYNILELALASELHSNHPIAKAIKNRVKDMKIDKEDIKDYEVVEGKGIKLTYKNKPLYVGNAYLMTSNNLDYQIETEVGTILYINYDNKFIGSIVIKDIIKEDSIEAIQEFHNYGIKNTYMLTGDNEKVAKDVASKCGIDHVYASLLPNQKGEKLQEILDNKPKKSVVGFVGDGVNDALSLKMADLGISMGALGSDAAIEASDVVLMNDNLKTIPTIKRIAKSTLIVVYENLIFSIVVKVLVMIISLTGVLDSYAMWLAIFGDVGVTLICVINA</sequence>
<dbReference type="PANTHER" id="PTHR48085">
    <property type="entry name" value="CADMIUM/ZINC-TRANSPORTING ATPASE HMA2-RELATED"/>
    <property type="match status" value="1"/>
</dbReference>
<dbReference type="GO" id="GO:0005524">
    <property type="term" value="F:ATP binding"/>
    <property type="evidence" value="ECO:0007669"/>
    <property type="project" value="UniProtKB-UniRule"/>
</dbReference>
<feature type="transmembrane region" description="Helical" evidence="14">
    <location>
        <begin position="244"/>
        <end position="264"/>
    </location>
</feature>
<gene>
    <name evidence="16" type="primary">cadA</name>
    <name evidence="16" type="ORF">IAC58_04225</name>
</gene>
<dbReference type="InterPro" id="IPR044492">
    <property type="entry name" value="P_typ_ATPase_HD_dom"/>
</dbReference>
<dbReference type="InterPro" id="IPR001757">
    <property type="entry name" value="P_typ_ATPase"/>
</dbReference>
<dbReference type="GO" id="GO:0046872">
    <property type="term" value="F:metal ion binding"/>
    <property type="evidence" value="ECO:0007669"/>
    <property type="project" value="UniProtKB-KW"/>
</dbReference>
<keyword evidence="10" id="KW-0406">Ion transport</keyword>
<evidence type="ECO:0000313" key="16">
    <source>
        <dbReference type="EMBL" id="MBO8427743.1"/>
    </source>
</evidence>
<evidence type="ECO:0000259" key="15">
    <source>
        <dbReference type="Pfam" id="PF00122"/>
    </source>
</evidence>
<evidence type="ECO:0000256" key="13">
    <source>
        <dbReference type="ARBA" id="ARBA00049338"/>
    </source>
</evidence>
<feature type="transmembrane region" description="Helical" evidence="14">
    <location>
        <begin position="577"/>
        <end position="599"/>
    </location>
</feature>
<protein>
    <recommendedName>
        <fullName evidence="12">Cd(2+)-exporting ATPase</fullName>
        <ecNumber evidence="12">7.2.2.21</ecNumber>
    </recommendedName>
</protein>
<dbReference type="InterPro" id="IPR059000">
    <property type="entry name" value="ATPase_P-type_domA"/>
</dbReference>
<evidence type="ECO:0000256" key="5">
    <source>
        <dbReference type="ARBA" id="ARBA00022553"/>
    </source>
</evidence>
<evidence type="ECO:0000256" key="10">
    <source>
        <dbReference type="ARBA" id="ARBA00023065"/>
    </source>
</evidence>
<dbReference type="SUPFAM" id="SSF81665">
    <property type="entry name" value="Calcium ATPase, transmembrane domain M"/>
    <property type="match status" value="1"/>
</dbReference>
<dbReference type="EMBL" id="JADIMY010000085">
    <property type="protein sequence ID" value="MBO8427743.1"/>
    <property type="molecule type" value="Genomic_DNA"/>
</dbReference>
<keyword evidence="11 14" id="KW-0472">Membrane</keyword>
<evidence type="ECO:0000256" key="14">
    <source>
        <dbReference type="RuleBase" id="RU362081"/>
    </source>
</evidence>
<keyword evidence="14" id="KW-1003">Cell membrane</keyword>
<dbReference type="EC" id="7.2.2.21" evidence="12"/>
<dbReference type="GO" id="GO:0008551">
    <property type="term" value="F:P-type cadmium transporter activity"/>
    <property type="evidence" value="ECO:0007669"/>
    <property type="project" value="UniProtKB-EC"/>
</dbReference>
<feature type="transmembrane region" description="Helical" evidence="14">
    <location>
        <begin position="12"/>
        <end position="28"/>
    </location>
</feature>
<dbReference type="InterPro" id="IPR051014">
    <property type="entry name" value="Cation_Transport_ATPase_IB"/>
</dbReference>
<dbReference type="NCBIfam" id="TIGR01494">
    <property type="entry name" value="ATPase_P-type"/>
    <property type="match status" value="1"/>
</dbReference>
<reference evidence="16" key="1">
    <citation type="submission" date="2020-10" db="EMBL/GenBank/DDBJ databases">
        <authorList>
            <person name="Gilroy R."/>
        </authorList>
    </citation>
    <scope>NUCLEOTIDE SEQUENCE</scope>
    <source>
        <strain evidence="16">11159</strain>
    </source>
</reference>
<dbReference type="InterPro" id="IPR018303">
    <property type="entry name" value="ATPase_P-typ_P_site"/>
</dbReference>
<evidence type="ECO:0000256" key="9">
    <source>
        <dbReference type="ARBA" id="ARBA00022989"/>
    </source>
</evidence>
<evidence type="ECO:0000256" key="2">
    <source>
        <dbReference type="ARBA" id="ARBA00006024"/>
    </source>
</evidence>
<dbReference type="AlphaFoldDB" id="A0A9D9DHS2"/>
<comment type="subcellular location">
    <subcellularLocation>
        <location evidence="14">Cell membrane</location>
    </subcellularLocation>
    <subcellularLocation>
        <location evidence="1">Membrane</location>
        <topology evidence="1">Multi-pass membrane protein</topology>
    </subcellularLocation>
</comment>
<dbReference type="Gene3D" id="3.40.1110.10">
    <property type="entry name" value="Calcium-transporting ATPase, cytoplasmic domain N"/>
    <property type="match status" value="1"/>
</dbReference>
<proteinExistence type="inferred from homology"/>
<dbReference type="PANTHER" id="PTHR48085:SF5">
    <property type="entry name" value="CADMIUM_ZINC-TRANSPORTING ATPASE HMA4-RELATED"/>
    <property type="match status" value="1"/>
</dbReference>
<keyword evidence="14" id="KW-0067">ATP-binding</keyword>
<dbReference type="GO" id="GO:0005886">
    <property type="term" value="C:plasma membrane"/>
    <property type="evidence" value="ECO:0007669"/>
    <property type="project" value="UniProtKB-SubCell"/>
</dbReference>
<feature type="transmembrane region" description="Helical" evidence="14">
    <location>
        <begin position="276"/>
        <end position="304"/>
    </location>
</feature>
<dbReference type="SFLD" id="SFLDF00027">
    <property type="entry name" value="p-type_atpase"/>
    <property type="match status" value="1"/>
</dbReference>
<dbReference type="InterPro" id="IPR027256">
    <property type="entry name" value="P-typ_ATPase_IB"/>
</dbReference>
<dbReference type="Proteomes" id="UP000823613">
    <property type="component" value="Unassembled WGS sequence"/>
</dbReference>
<dbReference type="PRINTS" id="PR00119">
    <property type="entry name" value="CATATPASE"/>
</dbReference>
<comment type="similarity">
    <text evidence="2 14">Belongs to the cation transport ATPase (P-type) (TC 3.A.3) family. Type IB subfamily.</text>
</comment>
<evidence type="ECO:0000256" key="1">
    <source>
        <dbReference type="ARBA" id="ARBA00004141"/>
    </source>
</evidence>
<dbReference type="NCBIfam" id="TIGR01512">
    <property type="entry name" value="ATPase-IB2_Cd"/>
    <property type="match status" value="1"/>
</dbReference>
<feature type="transmembrane region" description="Helical" evidence="14">
    <location>
        <begin position="40"/>
        <end position="59"/>
    </location>
</feature>
<dbReference type="InterPro" id="IPR023298">
    <property type="entry name" value="ATPase_P-typ_TM_dom_sf"/>
</dbReference>
<dbReference type="SUPFAM" id="SSF56784">
    <property type="entry name" value="HAD-like"/>
    <property type="match status" value="1"/>
</dbReference>
<evidence type="ECO:0000256" key="12">
    <source>
        <dbReference type="ARBA" id="ARBA00039103"/>
    </source>
</evidence>
<dbReference type="SFLD" id="SFLDS00003">
    <property type="entry name" value="Haloacid_Dehalogenase"/>
    <property type="match status" value="1"/>
</dbReference>
<evidence type="ECO:0000313" key="17">
    <source>
        <dbReference type="Proteomes" id="UP000823613"/>
    </source>
</evidence>
<keyword evidence="14" id="KW-0547">Nucleotide-binding</keyword>
<name>A0A9D9DHS2_9BACL</name>
<keyword evidence="6 14" id="KW-0812">Transmembrane</keyword>
<keyword evidence="5" id="KW-0597">Phosphoprotein</keyword>
<evidence type="ECO:0000256" key="11">
    <source>
        <dbReference type="ARBA" id="ARBA00023136"/>
    </source>
</evidence>
<comment type="catalytic activity">
    <reaction evidence="13">
        <text>Cd(2+)(in) + ATP + H2O = Cd(2+)(out) + ADP + phosphate + H(+)</text>
        <dbReference type="Rhea" id="RHEA:12132"/>
        <dbReference type="ChEBI" id="CHEBI:15377"/>
        <dbReference type="ChEBI" id="CHEBI:15378"/>
        <dbReference type="ChEBI" id="CHEBI:30616"/>
        <dbReference type="ChEBI" id="CHEBI:43474"/>
        <dbReference type="ChEBI" id="CHEBI:48775"/>
        <dbReference type="ChEBI" id="CHEBI:456216"/>
        <dbReference type="EC" id="7.2.2.21"/>
    </reaction>
</comment>
<dbReference type="InterPro" id="IPR036412">
    <property type="entry name" value="HAD-like_sf"/>
</dbReference>
<dbReference type="GO" id="GO:0016887">
    <property type="term" value="F:ATP hydrolysis activity"/>
    <property type="evidence" value="ECO:0007669"/>
    <property type="project" value="InterPro"/>
</dbReference>
<feature type="non-terminal residue" evidence="16">
    <location>
        <position position="625"/>
    </location>
</feature>
<keyword evidence="7 14" id="KW-0479">Metal-binding</keyword>
<dbReference type="InterPro" id="IPR008250">
    <property type="entry name" value="ATPase_P-typ_transduc_dom_A_sf"/>
</dbReference>
<organism evidence="16 17">
    <name type="scientific">Candidatus Onthovivens merdipullorum</name>
    <dbReference type="NCBI Taxonomy" id="2840889"/>
    <lineage>
        <taxon>Bacteria</taxon>
        <taxon>Bacillati</taxon>
        <taxon>Bacillota</taxon>
        <taxon>Bacilli</taxon>
        <taxon>Bacillales</taxon>
        <taxon>Candidatus Onthovivens</taxon>
    </lineage>
</organism>
<feature type="transmembrane region" description="Helical" evidence="14">
    <location>
        <begin position="605"/>
        <end position="623"/>
    </location>
</feature>
<dbReference type="NCBIfam" id="TIGR01525">
    <property type="entry name" value="ATPase-IB_hvy"/>
    <property type="match status" value="1"/>
</dbReference>
<dbReference type="SFLD" id="SFLDG00002">
    <property type="entry name" value="C1.7:_P-type_atpase_like"/>
    <property type="match status" value="1"/>
</dbReference>
<dbReference type="Gene3D" id="2.70.150.10">
    <property type="entry name" value="Calcium-transporting ATPase, cytoplasmic transduction domain A"/>
    <property type="match status" value="1"/>
</dbReference>
<evidence type="ECO:0000256" key="4">
    <source>
        <dbReference type="ARBA" id="ARBA00022539"/>
    </source>
</evidence>
<evidence type="ECO:0000256" key="3">
    <source>
        <dbReference type="ARBA" id="ARBA00022448"/>
    </source>
</evidence>
<keyword evidence="3" id="KW-0813">Transport</keyword>
<evidence type="ECO:0000256" key="6">
    <source>
        <dbReference type="ARBA" id="ARBA00022692"/>
    </source>
</evidence>
<comment type="caution">
    <text evidence="16">The sequence shown here is derived from an EMBL/GenBank/DDBJ whole genome shotgun (WGS) entry which is preliminary data.</text>
</comment>
<dbReference type="PROSITE" id="PS00154">
    <property type="entry name" value="ATPASE_E1_E2"/>
    <property type="match status" value="1"/>
</dbReference>
<dbReference type="Gene3D" id="3.40.50.1000">
    <property type="entry name" value="HAD superfamily/HAD-like"/>
    <property type="match status" value="1"/>
</dbReference>
<feature type="domain" description="P-type ATPase A" evidence="15">
    <location>
        <begin position="125"/>
        <end position="225"/>
    </location>
</feature>